<feature type="domain" description="PDZ" evidence="5">
    <location>
        <begin position="88"/>
        <end position="165"/>
    </location>
</feature>
<dbReference type="Proteomes" id="UP000316921">
    <property type="component" value="Chromosome"/>
</dbReference>
<dbReference type="AlphaFoldDB" id="A0A518BNX7"/>
<evidence type="ECO:0000256" key="3">
    <source>
        <dbReference type="SAM" id="MobiDB-lite"/>
    </source>
</evidence>
<reference evidence="6 7" key="1">
    <citation type="submission" date="2019-02" db="EMBL/GenBank/DDBJ databases">
        <title>Deep-cultivation of Planctomycetes and their phenomic and genomic characterization uncovers novel biology.</title>
        <authorList>
            <person name="Wiegand S."/>
            <person name="Jogler M."/>
            <person name="Boedeker C."/>
            <person name="Pinto D."/>
            <person name="Vollmers J."/>
            <person name="Rivas-Marin E."/>
            <person name="Kohn T."/>
            <person name="Peeters S.H."/>
            <person name="Heuer A."/>
            <person name="Rast P."/>
            <person name="Oberbeckmann S."/>
            <person name="Bunk B."/>
            <person name="Jeske O."/>
            <person name="Meyerdierks A."/>
            <person name="Storesund J.E."/>
            <person name="Kallscheuer N."/>
            <person name="Luecker S."/>
            <person name="Lage O.M."/>
            <person name="Pohl T."/>
            <person name="Merkel B.J."/>
            <person name="Hornburger P."/>
            <person name="Mueller R.-W."/>
            <person name="Bruemmer F."/>
            <person name="Labrenz M."/>
            <person name="Spormann A.M."/>
            <person name="Op den Camp H."/>
            <person name="Overmann J."/>
            <person name="Amann R."/>
            <person name="Jetten M.S.M."/>
            <person name="Mascher T."/>
            <person name="Medema M.H."/>
            <person name="Devos D.P."/>
            <person name="Kaster A.-K."/>
            <person name="Ovreas L."/>
            <person name="Rohde M."/>
            <person name="Galperin M.Y."/>
            <person name="Jogler C."/>
        </authorList>
    </citation>
    <scope>NUCLEOTIDE SEQUENCE [LARGE SCALE GENOMIC DNA]</scope>
    <source>
        <strain evidence="6 7">Pla133</strain>
    </source>
</reference>
<evidence type="ECO:0000313" key="6">
    <source>
        <dbReference type="EMBL" id="QDU68678.1"/>
    </source>
</evidence>
<dbReference type="GO" id="GO:0004222">
    <property type="term" value="F:metalloendopeptidase activity"/>
    <property type="evidence" value="ECO:0007669"/>
    <property type="project" value="InterPro"/>
</dbReference>
<dbReference type="SUPFAM" id="SSF58113">
    <property type="entry name" value="Apolipoprotein A-I"/>
    <property type="match status" value="1"/>
</dbReference>
<name>A0A518BNX7_9BACT</name>
<dbReference type="SMART" id="SM00228">
    <property type="entry name" value="PDZ"/>
    <property type="match status" value="2"/>
</dbReference>
<evidence type="ECO:0000313" key="7">
    <source>
        <dbReference type="Proteomes" id="UP000316921"/>
    </source>
</evidence>
<evidence type="ECO:0000256" key="2">
    <source>
        <dbReference type="SAM" id="Coils"/>
    </source>
</evidence>
<organism evidence="6 7">
    <name type="scientific">Engelhardtia mirabilis</name>
    <dbReference type="NCBI Taxonomy" id="2528011"/>
    <lineage>
        <taxon>Bacteria</taxon>
        <taxon>Pseudomonadati</taxon>
        <taxon>Planctomycetota</taxon>
        <taxon>Planctomycetia</taxon>
        <taxon>Planctomycetia incertae sedis</taxon>
        <taxon>Engelhardtia</taxon>
    </lineage>
</organism>
<evidence type="ECO:0000256" key="4">
    <source>
        <dbReference type="SAM" id="SignalP"/>
    </source>
</evidence>
<feature type="coiled-coil region" evidence="2">
    <location>
        <begin position="493"/>
        <end position="541"/>
    </location>
</feature>
<comment type="cofactor">
    <cofactor evidence="1">
        <name>Zn(2+)</name>
        <dbReference type="ChEBI" id="CHEBI:29105"/>
    </cofactor>
</comment>
<accession>A0A518BNX7</accession>
<dbReference type="GO" id="GO:0006508">
    <property type="term" value="P:proteolysis"/>
    <property type="evidence" value="ECO:0007669"/>
    <property type="project" value="UniProtKB-KW"/>
</dbReference>
<keyword evidence="2" id="KW-0175">Coiled coil</keyword>
<dbReference type="RefSeq" id="WP_145067895.1">
    <property type="nucleotide sequence ID" value="NZ_CP036287.1"/>
</dbReference>
<feature type="chain" id="PRO_5021826246" evidence="4">
    <location>
        <begin position="26"/>
        <end position="542"/>
    </location>
</feature>
<feature type="domain" description="PDZ" evidence="5">
    <location>
        <begin position="203"/>
        <end position="275"/>
    </location>
</feature>
<protein>
    <submittedName>
        <fullName evidence="6">Serine endoprotease</fullName>
    </submittedName>
</protein>
<keyword evidence="4" id="KW-0732">Signal</keyword>
<feature type="signal peptide" evidence="4">
    <location>
        <begin position="1"/>
        <end position="25"/>
    </location>
</feature>
<dbReference type="PROSITE" id="PS50106">
    <property type="entry name" value="PDZ"/>
    <property type="match status" value="2"/>
</dbReference>
<dbReference type="Gene3D" id="1.20.120.20">
    <property type="entry name" value="Apolipoprotein"/>
    <property type="match status" value="1"/>
</dbReference>
<proteinExistence type="predicted"/>
<dbReference type="PANTHER" id="PTHR42837">
    <property type="entry name" value="REGULATOR OF SIGMA-E PROTEASE RSEP"/>
    <property type="match status" value="1"/>
</dbReference>
<gene>
    <name evidence="6" type="ORF">Pla133_37800</name>
</gene>
<dbReference type="SUPFAM" id="SSF50156">
    <property type="entry name" value="PDZ domain-like"/>
    <property type="match status" value="2"/>
</dbReference>
<dbReference type="GO" id="GO:0016020">
    <property type="term" value="C:membrane"/>
    <property type="evidence" value="ECO:0007669"/>
    <property type="project" value="InterPro"/>
</dbReference>
<dbReference type="EMBL" id="CP036287">
    <property type="protein sequence ID" value="QDU68678.1"/>
    <property type="molecule type" value="Genomic_DNA"/>
</dbReference>
<dbReference type="Pfam" id="PF13180">
    <property type="entry name" value="PDZ_2"/>
    <property type="match status" value="2"/>
</dbReference>
<dbReference type="KEGG" id="pbap:Pla133_37800"/>
<evidence type="ECO:0000259" key="5">
    <source>
        <dbReference type="PROSITE" id="PS50106"/>
    </source>
</evidence>
<feature type="region of interest" description="Disordered" evidence="3">
    <location>
        <begin position="467"/>
        <end position="489"/>
    </location>
</feature>
<sequence length="542" mass="57443" precursor="true">MLTLLTVSAALALQQTVPAPPPVFAAAPATAPVVVATPAAVAGQATAAEPAALARIRSLPLGPQAGASEASSPSPAAQVSVAPAPAKPAAVGQDERPFLGVVLGGDDGTVVVDEVVEGSAAEAGGLLAGDVLKMAGGIQVTSPENLLDAIAEAGVGGTLKLVVQRGGNAVLVESRLGTRDEPIFAEPTPPQPLAPTLAPIFGGRPFLGVSLGQAEGGALITETVDGAAAQGAGLLTGDLITRVDGSKIGSTAELIDAIGDRRVGDETRLEVQRDGDTLVFEVVLGARPMDSAAASAFDFQIPPPSPEHLEGGTRFLMGDGSGGWTEMSPEDWAEFNGDWTEEFEDWAEDIESDWAESMEFEDELEWSMDDFGAEWDGDEEWAEAFEDWAEQMGQWEDDDRQAFGGGMEAFGDEMEHFGEHLESRFETFGERLEDAFEDFEDEFGNSIEHFAQRMEVHAERMADHMAQRSGRMAEQLERRLEGSQGSGGLQAELERMARERDQAVARAAKLEAELSGVRGEVAELRAEVRALIGYLEELRSED</sequence>
<evidence type="ECO:0000256" key="1">
    <source>
        <dbReference type="ARBA" id="ARBA00001947"/>
    </source>
</evidence>
<dbReference type="PANTHER" id="PTHR42837:SF2">
    <property type="entry name" value="MEMBRANE METALLOPROTEASE ARASP2, CHLOROPLASTIC-RELATED"/>
    <property type="match status" value="1"/>
</dbReference>
<keyword evidence="6" id="KW-0378">Hydrolase</keyword>
<keyword evidence="6" id="KW-0645">Protease</keyword>
<dbReference type="InterPro" id="IPR036034">
    <property type="entry name" value="PDZ_sf"/>
</dbReference>
<keyword evidence="7" id="KW-1185">Reference proteome</keyword>
<dbReference type="InterPro" id="IPR004387">
    <property type="entry name" value="Pept_M50_Zn"/>
</dbReference>
<dbReference type="InterPro" id="IPR001478">
    <property type="entry name" value="PDZ"/>
</dbReference>
<dbReference type="Gene3D" id="2.30.42.10">
    <property type="match status" value="2"/>
</dbReference>